<dbReference type="InterPro" id="IPR026286">
    <property type="entry name" value="MaiA/AMDase"/>
</dbReference>
<comment type="caution">
    <text evidence="1">The sequence shown here is derived from an EMBL/GenBank/DDBJ whole genome shotgun (WGS) entry which is preliminary data.</text>
</comment>
<dbReference type="Proteomes" id="UP001589894">
    <property type="component" value="Unassembled WGS sequence"/>
</dbReference>
<organism evidence="1 2">
    <name type="scientific">Plantactinospora siamensis</name>
    <dbReference type="NCBI Taxonomy" id="555372"/>
    <lineage>
        <taxon>Bacteria</taxon>
        <taxon>Bacillati</taxon>
        <taxon>Actinomycetota</taxon>
        <taxon>Actinomycetes</taxon>
        <taxon>Micromonosporales</taxon>
        <taxon>Micromonosporaceae</taxon>
        <taxon>Plantactinospora</taxon>
    </lineage>
</organism>
<proteinExistence type="predicted"/>
<dbReference type="RefSeq" id="WP_377340174.1">
    <property type="nucleotide sequence ID" value="NZ_JBHLUE010000013.1"/>
</dbReference>
<accession>A0ABV6NYN3</accession>
<name>A0ABV6NYN3_9ACTN</name>
<dbReference type="Gene3D" id="3.40.50.12500">
    <property type="match status" value="1"/>
</dbReference>
<evidence type="ECO:0008006" key="3">
    <source>
        <dbReference type="Google" id="ProtNLM"/>
    </source>
</evidence>
<dbReference type="Pfam" id="PF17645">
    <property type="entry name" value="Amdase"/>
    <property type="match status" value="1"/>
</dbReference>
<reference evidence="1 2" key="1">
    <citation type="submission" date="2024-09" db="EMBL/GenBank/DDBJ databases">
        <authorList>
            <person name="Sun Q."/>
            <person name="Mori K."/>
        </authorList>
    </citation>
    <scope>NUCLEOTIDE SEQUENCE [LARGE SCALE GENOMIC DNA]</scope>
    <source>
        <strain evidence="1 2">TBRC 2205</strain>
    </source>
</reference>
<evidence type="ECO:0000313" key="1">
    <source>
        <dbReference type="EMBL" id="MFC0565885.1"/>
    </source>
</evidence>
<dbReference type="PANTHER" id="PTHR40267">
    <property type="entry name" value="BLR3294 PROTEIN"/>
    <property type="match status" value="1"/>
</dbReference>
<dbReference type="PANTHER" id="PTHR40267:SF1">
    <property type="entry name" value="BLR3294 PROTEIN"/>
    <property type="match status" value="1"/>
</dbReference>
<dbReference type="InterPro" id="IPR053714">
    <property type="entry name" value="Iso_Racemase_Enz_sf"/>
</dbReference>
<gene>
    <name evidence="1" type="ORF">ACFFHU_17325</name>
</gene>
<keyword evidence="2" id="KW-1185">Reference proteome</keyword>
<protein>
    <recommendedName>
        <fullName evidence="3">Maleate isomerase</fullName>
    </recommendedName>
</protein>
<sequence>MNPDFVMRVGVVTPHAAPGPEAEMPDMAPSRVRVTVARIRDAVPGPSGLAGPTSAEAFRAQLGATALDKAASGLLPTADVLALASTSSGYALGRDGEFAVVKRLNDRWGVPVHAACLSAVAALRSRRVERICLVHPPWFGALLNELGAEYFRSQGFEVVDARLADVPDDPRLVEPRMVVEWIAAHLGPGAEAVFIGGNGFRTARAIHLLERRTGRLVLAANQVLLWSILEGADAPVSVRGFGTLFDDRRPGRNNRKER</sequence>
<dbReference type="EMBL" id="JBHLUE010000013">
    <property type="protein sequence ID" value="MFC0565885.1"/>
    <property type="molecule type" value="Genomic_DNA"/>
</dbReference>
<evidence type="ECO:0000313" key="2">
    <source>
        <dbReference type="Proteomes" id="UP001589894"/>
    </source>
</evidence>